<dbReference type="InterPro" id="IPR011989">
    <property type="entry name" value="ARM-like"/>
</dbReference>
<sequence>MADDERSWARALMVSSGVALDHRDRAAGPSHEWLEAGAADLARARLLQFASHPDPRIRETIALRPDCPVGVLATLAFDGDRTVRRGVASSPRIPQAVSTELAGDRDQAVLKALLRNPATDEATVRALAGHRRAEIREIARAAIERRAAALPTSRDAAADPDEHIPMELRDRWRPPQAEVSPATPQAARTYAPRPVVPARAVIRASQA</sequence>
<dbReference type="Gene3D" id="1.25.10.10">
    <property type="entry name" value="Leucine-rich Repeat Variant"/>
    <property type="match status" value="1"/>
</dbReference>
<accession>A0AA96FCG8</accession>
<evidence type="ECO:0000313" key="3">
    <source>
        <dbReference type="EMBL" id="WNM26860.1"/>
    </source>
</evidence>
<dbReference type="AlphaFoldDB" id="A0AA96F556"/>
<dbReference type="EMBL" id="CP134880">
    <property type="protein sequence ID" value="WNM26860.1"/>
    <property type="molecule type" value="Genomic_DNA"/>
</dbReference>
<dbReference type="SUPFAM" id="SSF48371">
    <property type="entry name" value="ARM repeat"/>
    <property type="match status" value="1"/>
</dbReference>
<proteinExistence type="predicted"/>
<evidence type="ECO:0008006" key="5">
    <source>
        <dbReference type="Google" id="ProtNLM"/>
    </source>
</evidence>
<keyword evidence="4" id="KW-1185">Reference proteome</keyword>
<dbReference type="EMBL" id="CP134879">
    <property type="protein sequence ID" value="WNM24033.1"/>
    <property type="molecule type" value="Genomic_DNA"/>
</dbReference>
<dbReference type="Proteomes" id="UP001304125">
    <property type="component" value="Chromosome"/>
</dbReference>
<evidence type="ECO:0000313" key="2">
    <source>
        <dbReference type="EMBL" id="WNM24033.1"/>
    </source>
</evidence>
<dbReference type="Proteomes" id="UP001303408">
    <property type="component" value="Chromosome"/>
</dbReference>
<reference evidence="2 4" key="1">
    <citation type="submission" date="2023-09" db="EMBL/GenBank/DDBJ databases">
        <title>Demequina sp. a novel bacteria isolated from Capsicum annuum.</title>
        <authorList>
            <person name="Humaira Z."/>
            <person name="Lee J."/>
            <person name="Cho D."/>
        </authorList>
    </citation>
    <scope>NUCLEOTIDE SEQUENCE [LARGE SCALE GENOMIC DNA]</scope>
    <source>
        <strain evidence="2 4">OYTSA14</strain>
        <strain evidence="3">PMTSA13</strain>
    </source>
</reference>
<evidence type="ECO:0000313" key="4">
    <source>
        <dbReference type="Proteomes" id="UP001304125"/>
    </source>
</evidence>
<dbReference type="RefSeq" id="WP_313497410.1">
    <property type="nucleotide sequence ID" value="NZ_CP134879.1"/>
</dbReference>
<protein>
    <recommendedName>
        <fullName evidence="5">Leucine rich repeat variant</fullName>
    </recommendedName>
</protein>
<accession>A0AA96F556</accession>
<name>A0AA96F556_9MICO</name>
<dbReference type="KEGG" id="dcp:RN607_11720"/>
<evidence type="ECO:0000256" key="1">
    <source>
        <dbReference type="SAM" id="MobiDB-lite"/>
    </source>
</evidence>
<gene>
    <name evidence="2" type="ORF">RN606_11785</name>
    <name evidence="3" type="ORF">RN607_11720</name>
</gene>
<feature type="region of interest" description="Disordered" evidence="1">
    <location>
        <begin position="167"/>
        <end position="191"/>
    </location>
</feature>
<dbReference type="InterPro" id="IPR016024">
    <property type="entry name" value="ARM-type_fold"/>
</dbReference>
<organism evidence="2 4">
    <name type="scientific">Demequina capsici</name>
    <dbReference type="NCBI Taxonomy" id="3075620"/>
    <lineage>
        <taxon>Bacteria</taxon>
        <taxon>Bacillati</taxon>
        <taxon>Actinomycetota</taxon>
        <taxon>Actinomycetes</taxon>
        <taxon>Micrococcales</taxon>
        <taxon>Demequinaceae</taxon>
        <taxon>Demequina</taxon>
    </lineage>
</organism>